<dbReference type="GO" id="GO:0016853">
    <property type="term" value="F:isomerase activity"/>
    <property type="evidence" value="ECO:0007669"/>
    <property type="project" value="UniProtKB-KW"/>
</dbReference>
<dbReference type="AlphaFoldDB" id="A0A366H0R5"/>
<keyword evidence="4" id="KW-1185">Reference proteome</keyword>
<dbReference type="InterPro" id="IPR004370">
    <property type="entry name" value="4-OT-like_dom"/>
</dbReference>
<dbReference type="OrthoDB" id="8527422at2"/>
<comment type="caution">
    <text evidence="3">The sequence shown here is derived from an EMBL/GenBank/DDBJ whole genome shotgun (WGS) entry which is preliminary data.</text>
</comment>
<organism evidence="3 4">
    <name type="scientific">Eoetvoesiella caeni</name>
    <dbReference type="NCBI Taxonomy" id="645616"/>
    <lineage>
        <taxon>Bacteria</taxon>
        <taxon>Pseudomonadati</taxon>
        <taxon>Pseudomonadota</taxon>
        <taxon>Betaproteobacteria</taxon>
        <taxon>Burkholderiales</taxon>
        <taxon>Alcaligenaceae</taxon>
        <taxon>Eoetvoesiella</taxon>
    </lineage>
</organism>
<keyword evidence="1" id="KW-0413">Isomerase</keyword>
<reference evidence="3 4" key="1">
    <citation type="submission" date="2018-06" db="EMBL/GenBank/DDBJ databases">
        <title>Genomic Encyclopedia of Type Strains, Phase IV (KMG-IV): sequencing the most valuable type-strain genomes for metagenomic binning, comparative biology and taxonomic classification.</title>
        <authorList>
            <person name="Goeker M."/>
        </authorList>
    </citation>
    <scope>NUCLEOTIDE SEQUENCE [LARGE SCALE GENOMIC DNA]</scope>
    <source>
        <strain evidence="3 4">DSM 25520</strain>
    </source>
</reference>
<dbReference type="RefSeq" id="WP_113935030.1">
    <property type="nucleotide sequence ID" value="NZ_JACCEU010000013.1"/>
</dbReference>
<dbReference type="InterPro" id="IPR014347">
    <property type="entry name" value="Tautomerase/MIF_sf"/>
</dbReference>
<gene>
    <name evidence="3" type="ORF">DFR37_11752</name>
</gene>
<dbReference type="EMBL" id="QNRQ01000017">
    <property type="protein sequence ID" value="RBP35448.1"/>
    <property type="molecule type" value="Genomic_DNA"/>
</dbReference>
<dbReference type="Gene3D" id="3.30.429.10">
    <property type="entry name" value="Macrophage Migration Inhibitory Factor"/>
    <property type="match status" value="1"/>
</dbReference>
<name>A0A366H0R5_9BURK</name>
<evidence type="ECO:0000313" key="3">
    <source>
        <dbReference type="EMBL" id="RBP35448.1"/>
    </source>
</evidence>
<protein>
    <submittedName>
        <fullName evidence="3">4-oxalocrotonate tautomerase family enzyme</fullName>
    </submittedName>
</protein>
<dbReference type="Pfam" id="PF01361">
    <property type="entry name" value="Tautomerase"/>
    <property type="match status" value="1"/>
</dbReference>
<dbReference type="Proteomes" id="UP000253628">
    <property type="component" value="Unassembled WGS sequence"/>
</dbReference>
<proteinExistence type="predicted"/>
<evidence type="ECO:0000313" key="4">
    <source>
        <dbReference type="Proteomes" id="UP000253628"/>
    </source>
</evidence>
<feature type="domain" description="4-oxalocrotonate tautomerase-like" evidence="2">
    <location>
        <begin position="13"/>
        <end position="59"/>
    </location>
</feature>
<sequence length="70" mass="7914">MPILKLSSVMSPDAQTIERLISRLTEVVVEEMKVPLQSVNVMFEHVEAERWGVGGETLKQIFARNSESNK</sequence>
<evidence type="ECO:0000256" key="1">
    <source>
        <dbReference type="ARBA" id="ARBA00023235"/>
    </source>
</evidence>
<evidence type="ECO:0000259" key="2">
    <source>
        <dbReference type="Pfam" id="PF01361"/>
    </source>
</evidence>
<accession>A0A366H0R5</accession>
<dbReference type="SUPFAM" id="SSF55331">
    <property type="entry name" value="Tautomerase/MIF"/>
    <property type="match status" value="1"/>
</dbReference>